<dbReference type="InterPro" id="IPR036420">
    <property type="entry name" value="BRCT_dom_sf"/>
</dbReference>
<evidence type="ECO:0000256" key="5">
    <source>
        <dbReference type="ARBA" id="ARBA00022705"/>
    </source>
</evidence>
<dbReference type="Gene3D" id="3.30.470.30">
    <property type="entry name" value="DNA ligase/mRNA capping enzyme"/>
    <property type="match status" value="1"/>
</dbReference>
<evidence type="ECO:0000256" key="11">
    <source>
        <dbReference type="ARBA" id="ARBA00023204"/>
    </source>
</evidence>
<keyword evidence="7 14" id="KW-0227">DNA damage</keyword>
<feature type="binding site" evidence="14">
    <location>
        <begin position="32"/>
        <end position="36"/>
    </location>
    <ligand>
        <name>NAD(+)</name>
        <dbReference type="ChEBI" id="CHEBI:57540"/>
    </ligand>
</feature>
<dbReference type="Pfam" id="PF00533">
    <property type="entry name" value="BRCT"/>
    <property type="match status" value="1"/>
</dbReference>
<dbReference type="Gene3D" id="3.40.50.10190">
    <property type="entry name" value="BRCT domain"/>
    <property type="match status" value="1"/>
</dbReference>
<comment type="cofactor">
    <cofactor evidence="14">
        <name>Mg(2+)</name>
        <dbReference type="ChEBI" id="CHEBI:18420"/>
    </cofactor>
    <cofactor evidence="14">
        <name>Mn(2+)</name>
        <dbReference type="ChEBI" id="CHEBI:29035"/>
    </cofactor>
</comment>
<dbReference type="PIRSF" id="PIRSF001604">
    <property type="entry name" value="LigA"/>
    <property type="match status" value="1"/>
</dbReference>
<dbReference type="InterPro" id="IPR041663">
    <property type="entry name" value="DisA/LigA_HHH"/>
</dbReference>
<comment type="similarity">
    <text evidence="13 14">Belongs to the NAD-dependent DNA ligase family. LigA subfamily.</text>
</comment>
<dbReference type="FunFam" id="1.10.287.610:FF:000002">
    <property type="entry name" value="DNA ligase"/>
    <property type="match status" value="1"/>
</dbReference>
<dbReference type="InterPro" id="IPR003583">
    <property type="entry name" value="Hlx-hairpin-Hlx_DNA-bd_motif"/>
</dbReference>
<feature type="binding site" evidence="14">
    <location>
        <position position="420"/>
    </location>
    <ligand>
        <name>Zn(2+)</name>
        <dbReference type="ChEBI" id="CHEBI:29105"/>
    </ligand>
</feature>
<evidence type="ECO:0000256" key="10">
    <source>
        <dbReference type="ARBA" id="ARBA00023027"/>
    </source>
</evidence>
<keyword evidence="10 14" id="KW-0520">NAD</keyword>
<accession>A0AAE3FGT1</accession>
<dbReference type="HAMAP" id="MF_01588">
    <property type="entry name" value="DNA_ligase_A"/>
    <property type="match status" value="1"/>
</dbReference>
<dbReference type="SMART" id="SM00532">
    <property type="entry name" value="LIGANc"/>
    <property type="match status" value="1"/>
</dbReference>
<dbReference type="InterPro" id="IPR018239">
    <property type="entry name" value="DNA_ligase_AS"/>
</dbReference>
<dbReference type="AlphaFoldDB" id="A0AAE3FGT1"/>
<protein>
    <recommendedName>
        <fullName evidence="3 14">DNA ligase</fullName>
        <ecNumber evidence="2 14">6.5.1.2</ecNumber>
    </recommendedName>
    <alternativeName>
        <fullName evidence="14">Polydeoxyribonucleotide synthase [NAD(+)]</fullName>
    </alternativeName>
</protein>
<dbReference type="Pfam" id="PF14520">
    <property type="entry name" value="HHH_5"/>
    <property type="match status" value="1"/>
</dbReference>
<evidence type="ECO:0000256" key="14">
    <source>
        <dbReference type="HAMAP-Rule" id="MF_01588"/>
    </source>
</evidence>
<dbReference type="EC" id="6.5.1.2" evidence="2 14"/>
<name>A0AAE3FGT1_9BACT</name>
<dbReference type="GO" id="GO:0046872">
    <property type="term" value="F:metal ion binding"/>
    <property type="evidence" value="ECO:0007669"/>
    <property type="project" value="UniProtKB-KW"/>
</dbReference>
<evidence type="ECO:0000256" key="1">
    <source>
        <dbReference type="ARBA" id="ARBA00004067"/>
    </source>
</evidence>
<feature type="binding site" evidence="14">
    <location>
        <position position="107"/>
    </location>
    <ligand>
        <name>NAD(+)</name>
        <dbReference type="ChEBI" id="CHEBI:57540"/>
    </ligand>
</feature>
<reference evidence="16 17" key="1">
    <citation type="submission" date="2022-03" db="EMBL/GenBank/DDBJ databases">
        <title>Metagenome-assembled genomes from swine fecal metagenomes.</title>
        <authorList>
            <person name="Holman D.B."/>
            <person name="Kommadath A."/>
        </authorList>
    </citation>
    <scope>NUCLEOTIDE SEQUENCE [LARGE SCALE GENOMIC DNA]</scope>
    <source>
        <strain evidence="16">SUG147</strain>
    </source>
</reference>
<evidence type="ECO:0000256" key="8">
    <source>
        <dbReference type="ARBA" id="ARBA00022833"/>
    </source>
</evidence>
<dbReference type="FunFam" id="1.10.150.20:FF:000007">
    <property type="entry name" value="DNA ligase"/>
    <property type="match status" value="1"/>
</dbReference>
<dbReference type="CDD" id="cd00114">
    <property type="entry name" value="LIGANc"/>
    <property type="match status" value="1"/>
</dbReference>
<proteinExistence type="inferred from homology"/>
<dbReference type="Pfam" id="PF01653">
    <property type="entry name" value="DNA_ligase_aden"/>
    <property type="match status" value="1"/>
</dbReference>
<dbReference type="SMART" id="SM00292">
    <property type="entry name" value="BRCT"/>
    <property type="match status" value="1"/>
</dbReference>
<dbReference type="SUPFAM" id="SSF52113">
    <property type="entry name" value="BRCT domain"/>
    <property type="match status" value="1"/>
</dbReference>
<dbReference type="GO" id="GO:0003911">
    <property type="term" value="F:DNA ligase (NAD+) activity"/>
    <property type="evidence" value="ECO:0007669"/>
    <property type="project" value="UniProtKB-UniRule"/>
</dbReference>
<dbReference type="Gene3D" id="1.10.150.20">
    <property type="entry name" value="5' to 3' exonuclease, C-terminal subdomain"/>
    <property type="match status" value="2"/>
</dbReference>
<dbReference type="SUPFAM" id="SSF50249">
    <property type="entry name" value="Nucleic acid-binding proteins"/>
    <property type="match status" value="1"/>
</dbReference>
<dbReference type="GO" id="GO:0003677">
    <property type="term" value="F:DNA binding"/>
    <property type="evidence" value="ECO:0007669"/>
    <property type="project" value="InterPro"/>
</dbReference>
<dbReference type="InterPro" id="IPR010994">
    <property type="entry name" value="RuvA_2-like"/>
</dbReference>
<evidence type="ECO:0000256" key="4">
    <source>
        <dbReference type="ARBA" id="ARBA00022598"/>
    </source>
</evidence>
<feature type="binding site" evidence="14">
    <location>
        <position position="303"/>
    </location>
    <ligand>
        <name>NAD(+)</name>
        <dbReference type="ChEBI" id="CHEBI:57540"/>
    </ligand>
</feature>
<keyword evidence="6 14" id="KW-0479">Metal-binding</keyword>
<dbReference type="SMART" id="SM00278">
    <property type="entry name" value="HhH1"/>
    <property type="match status" value="2"/>
</dbReference>
<evidence type="ECO:0000313" key="17">
    <source>
        <dbReference type="Proteomes" id="UP001139365"/>
    </source>
</evidence>
<feature type="binding site" evidence="14">
    <location>
        <position position="397"/>
    </location>
    <ligand>
        <name>Zn(2+)</name>
        <dbReference type="ChEBI" id="CHEBI:29105"/>
    </ligand>
</feature>
<evidence type="ECO:0000256" key="2">
    <source>
        <dbReference type="ARBA" id="ARBA00012722"/>
    </source>
</evidence>
<comment type="catalytic activity">
    <reaction evidence="12 14">
        <text>NAD(+) + (deoxyribonucleotide)n-3'-hydroxyl + 5'-phospho-(deoxyribonucleotide)m = (deoxyribonucleotide)n+m + AMP + beta-nicotinamide D-nucleotide.</text>
        <dbReference type="EC" id="6.5.1.2"/>
    </reaction>
</comment>
<keyword evidence="8 14" id="KW-0862">Zinc</keyword>
<dbReference type="EMBL" id="JALEMU010000047">
    <property type="protein sequence ID" value="MCI5755224.1"/>
    <property type="molecule type" value="Genomic_DNA"/>
</dbReference>
<comment type="caution">
    <text evidence="16">The sequence shown here is derived from an EMBL/GenBank/DDBJ whole genome shotgun (WGS) entry which is preliminary data.</text>
</comment>
<feature type="binding site" evidence="14">
    <location>
        <position position="164"/>
    </location>
    <ligand>
        <name>NAD(+)</name>
        <dbReference type="ChEBI" id="CHEBI:57540"/>
    </ligand>
</feature>
<dbReference type="PROSITE" id="PS50172">
    <property type="entry name" value="BRCT"/>
    <property type="match status" value="1"/>
</dbReference>
<dbReference type="PANTHER" id="PTHR23389:SF9">
    <property type="entry name" value="DNA LIGASE"/>
    <property type="match status" value="1"/>
</dbReference>
<evidence type="ECO:0000256" key="3">
    <source>
        <dbReference type="ARBA" id="ARBA00013308"/>
    </source>
</evidence>
<dbReference type="SUPFAM" id="SSF56091">
    <property type="entry name" value="DNA ligase/mRNA capping enzyme, catalytic domain"/>
    <property type="match status" value="1"/>
</dbReference>
<keyword evidence="9 14" id="KW-0460">Magnesium</keyword>
<feature type="domain" description="BRCT" evidence="15">
    <location>
        <begin position="583"/>
        <end position="658"/>
    </location>
</feature>
<dbReference type="FunFam" id="1.10.150.20:FF:000006">
    <property type="entry name" value="DNA ligase"/>
    <property type="match status" value="1"/>
</dbReference>
<sequence>MDKLLQKIEELRKSLEYHARRYYVEDSPEISDYEYDMMFNELKKLEEEHPEYDSPNSPTHRVGGKALDKFEKVTHTVPLGSLTDVFSFDELRAYLDSTGSDDEFSVEAKIDGLSVALRYENGVFVRGATRGDGVVGENVTENLKTVRSIPLAIPYKGTLEVRGEVYMPRSSFEKLNRAREERGEQCFANPRNAAAGSLRQLDSKITASRGLDIFVFNLQVCDREFTRHDETIAFLREQGFHVIPLIKTVRGYDAIIAQIEEIGRLRDGLPYDIDGAVIKENLLSRRRELGETANTPKWAVAFKYPPEKKATKLTDIVIQVGRTGVLTPNAVLEPIRLAGTTVSRATLHNADYIREKDIRIGDTVFVQKAGDIIPEIVSVDTKARDGSEKVYSMPDRCPSCGEPVYFSPDEAALRCTNSACPAQLIRNITYFASRGAMNIDGLGEGVVKLLCESGLVKNCADLYKLTVEKLAGLERMGEKSASNLVAAIDGSKERGLERLLCAFGIRQVGEKAAKSIASHFGSIDALSSAAVEELTAVPDVGGVTAENVVNFFSHPQTAAMVDELKSLGVKTDAASVRVSGGKLDGLTFVLTGTLPTMSRDEASALIEKNGGKTSSSVSKKTSYVLAGAEAGSKLAKAEKLGVTVIEEKDLLAMITGGQ</sequence>
<organism evidence="16 17">
    <name type="scientific">Candidatus Colimorpha enterica</name>
    <dbReference type="NCBI Taxonomy" id="3083063"/>
    <lineage>
        <taxon>Bacteria</taxon>
        <taxon>Pseudomonadati</taxon>
        <taxon>Bacteroidota</taxon>
        <taxon>Bacteroidia</taxon>
        <taxon>Bacteroidales</taxon>
        <taxon>Candidatus Colimorpha</taxon>
    </lineage>
</organism>
<gene>
    <name evidence="14 16" type="primary">ligA</name>
    <name evidence="16" type="ORF">MR241_02885</name>
</gene>
<dbReference type="Gene3D" id="6.20.10.30">
    <property type="match status" value="1"/>
</dbReference>
<dbReference type="NCBIfam" id="NF005932">
    <property type="entry name" value="PRK07956.1"/>
    <property type="match status" value="1"/>
</dbReference>
<dbReference type="PANTHER" id="PTHR23389">
    <property type="entry name" value="CHROMOSOME TRANSMISSION FIDELITY FACTOR 18"/>
    <property type="match status" value="1"/>
</dbReference>
<keyword evidence="11 14" id="KW-0234">DNA repair</keyword>
<evidence type="ECO:0000256" key="13">
    <source>
        <dbReference type="ARBA" id="ARBA00060881"/>
    </source>
</evidence>
<feature type="binding site" evidence="14">
    <location>
        <position position="130"/>
    </location>
    <ligand>
        <name>NAD(+)</name>
        <dbReference type="ChEBI" id="CHEBI:57540"/>
    </ligand>
</feature>
<dbReference type="InterPro" id="IPR012340">
    <property type="entry name" value="NA-bd_OB-fold"/>
</dbReference>
<dbReference type="Gene3D" id="2.40.50.140">
    <property type="entry name" value="Nucleic acid-binding proteins"/>
    <property type="match status" value="1"/>
</dbReference>
<dbReference type="PROSITE" id="PS01055">
    <property type="entry name" value="DNA_LIGASE_N1"/>
    <property type="match status" value="1"/>
</dbReference>
<dbReference type="FunFam" id="2.40.50.140:FF:000012">
    <property type="entry name" value="DNA ligase"/>
    <property type="match status" value="1"/>
</dbReference>
<dbReference type="InterPro" id="IPR004149">
    <property type="entry name" value="Znf_DNAligase_C4"/>
</dbReference>
<dbReference type="InterPro" id="IPR013839">
    <property type="entry name" value="DNAligase_adenylation"/>
</dbReference>
<comment type="function">
    <text evidence="1 14">DNA ligase that catalyzes the formation of phosphodiester linkages between 5'-phosphoryl and 3'-hydroxyl groups in double-stranded DNA using NAD as a coenzyme and as the energy source for the reaction. It is essential for DNA replication and repair of damaged DNA.</text>
</comment>
<evidence type="ECO:0000259" key="15">
    <source>
        <dbReference type="PROSITE" id="PS50172"/>
    </source>
</evidence>
<evidence type="ECO:0000256" key="9">
    <source>
        <dbReference type="ARBA" id="ARBA00022842"/>
    </source>
</evidence>
<evidence type="ECO:0000256" key="7">
    <source>
        <dbReference type="ARBA" id="ARBA00022763"/>
    </source>
</evidence>
<keyword evidence="4 14" id="KW-0436">Ligase</keyword>
<keyword evidence="5 14" id="KW-0235">DNA replication</keyword>
<dbReference type="Pfam" id="PF12826">
    <property type="entry name" value="HHH_2"/>
    <property type="match status" value="1"/>
</dbReference>
<feature type="binding site" evidence="14">
    <location>
        <position position="400"/>
    </location>
    <ligand>
        <name>Zn(2+)</name>
        <dbReference type="ChEBI" id="CHEBI:29105"/>
    </ligand>
</feature>
<dbReference type="GO" id="GO:0005829">
    <property type="term" value="C:cytosol"/>
    <property type="evidence" value="ECO:0007669"/>
    <property type="project" value="TreeGrafter"/>
</dbReference>
<feature type="binding site" evidence="14">
    <location>
        <begin position="81"/>
        <end position="82"/>
    </location>
    <ligand>
        <name>NAD(+)</name>
        <dbReference type="ChEBI" id="CHEBI:57540"/>
    </ligand>
</feature>
<dbReference type="InterPro" id="IPR001357">
    <property type="entry name" value="BRCT_dom"/>
</dbReference>
<dbReference type="InterPro" id="IPR004150">
    <property type="entry name" value="NAD_DNA_ligase_OB"/>
</dbReference>
<dbReference type="Pfam" id="PF03119">
    <property type="entry name" value="DNA_ligase_ZBD"/>
    <property type="match status" value="1"/>
</dbReference>
<dbReference type="InterPro" id="IPR001679">
    <property type="entry name" value="DNA_ligase"/>
</dbReference>
<dbReference type="SUPFAM" id="SSF47781">
    <property type="entry name" value="RuvA domain 2-like"/>
    <property type="match status" value="1"/>
</dbReference>
<feature type="binding site" evidence="14">
    <location>
        <position position="279"/>
    </location>
    <ligand>
        <name>NAD(+)</name>
        <dbReference type="ChEBI" id="CHEBI:57540"/>
    </ligand>
</feature>
<evidence type="ECO:0000256" key="12">
    <source>
        <dbReference type="ARBA" id="ARBA00034005"/>
    </source>
</evidence>
<dbReference type="GO" id="GO:0006281">
    <property type="term" value="P:DNA repair"/>
    <property type="evidence" value="ECO:0007669"/>
    <property type="project" value="UniProtKB-KW"/>
</dbReference>
<dbReference type="Gene3D" id="1.10.287.610">
    <property type="entry name" value="Helix hairpin bin"/>
    <property type="match status" value="1"/>
</dbReference>
<dbReference type="Pfam" id="PF03120">
    <property type="entry name" value="OB_DNA_ligase"/>
    <property type="match status" value="1"/>
</dbReference>
<evidence type="ECO:0000256" key="6">
    <source>
        <dbReference type="ARBA" id="ARBA00022723"/>
    </source>
</evidence>
<dbReference type="NCBIfam" id="TIGR00575">
    <property type="entry name" value="dnlj"/>
    <property type="match status" value="1"/>
</dbReference>
<feature type="active site" description="N6-AMP-lysine intermediate" evidence="14">
    <location>
        <position position="109"/>
    </location>
</feature>
<evidence type="ECO:0000313" key="16">
    <source>
        <dbReference type="EMBL" id="MCI5755224.1"/>
    </source>
</evidence>
<dbReference type="GO" id="GO:0006260">
    <property type="term" value="P:DNA replication"/>
    <property type="evidence" value="ECO:0007669"/>
    <property type="project" value="UniProtKB-KW"/>
</dbReference>
<dbReference type="Proteomes" id="UP001139365">
    <property type="component" value="Unassembled WGS sequence"/>
</dbReference>
<comment type="caution">
    <text evidence="14">Lacks conserved residue(s) required for the propagation of feature annotation.</text>
</comment>
<keyword evidence="14" id="KW-0464">Manganese</keyword>
<dbReference type="InterPro" id="IPR013840">
    <property type="entry name" value="DNAligase_N"/>
</dbReference>